<dbReference type="EMBL" id="KK118226">
    <property type="protein sequence ID" value="KFM72506.1"/>
    <property type="molecule type" value="Genomic_DNA"/>
</dbReference>
<feature type="non-terminal residue" evidence="1">
    <location>
        <position position="49"/>
    </location>
</feature>
<accession>A0A087U567</accession>
<protein>
    <submittedName>
        <fullName evidence="1">Uncharacterized protein</fullName>
    </submittedName>
</protein>
<gene>
    <name evidence="1" type="ORF">X975_21281</name>
</gene>
<evidence type="ECO:0000313" key="1">
    <source>
        <dbReference type="EMBL" id="KFM72506.1"/>
    </source>
</evidence>
<reference evidence="1 2" key="1">
    <citation type="submission" date="2013-11" db="EMBL/GenBank/DDBJ databases">
        <title>Genome sequencing of Stegodyphus mimosarum.</title>
        <authorList>
            <person name="Bechsgaard J."/>
        </authorList>
    </citation>
    <scope>NUCLEOTIDE SEQUENCE [LARGE SCALE GENOMIC DNA]</scope>
</reference>
<dbReference type="Proteomes" id="UP000054359">
    <property type="component" value="Unassembled WGS sequence"/>
</dbReference>
<sequence length="49" mass="5535">MNSDEFAPETLKIYVISVGSAVAKIFHYFNCIVTVQVTDFDALCFLFLN</sequence>
<keyword evidence="2" id="KW-1185">Reference proteome</keyword>
<proteinExistence type="predicted"/>
<evidence type="ECO:0000313" key="2">
    <source>
        <dbReference type="Proteomes" id="UP000054359"/>
    </source>
</evidence>
<organism evidence="1 2">
    <name type="scientific">Stegodyphus mimosarum</name>
    <name type="common">African social velvet spider</name>
    <dbReference type="NCBI Taxonomy" id="407821"/>
    <lineage>
        <taxon>Eukaryota</taxon>
        <taxon>Metazoa</taxon>
        <taxon>Ecdysozoa</taxon>
        <taxon>Arthropoda</taxon>
        <taxon>Chelicerata</taxon>
        <taxon>Arachnida</taxon>
        <taxon>Araneae</taxon>
        <taxon>Araneomorphae</taxon>
        <taxon>Entelegynae</taxon>
        <taxon>Eresoidea</taxon>
        <taxon>Eresidae</taxon>
        <taxon>Stegodyphus</taxon>
    </lineage>
</organism>
<dbReference type="AlphaFoldDB" id="A0A087U567"/>
<name>A0A087U567_STEMI</name>